<evidence type="ECO:0000256" key="7">
    <source>
        <dbReference type="ARBA" id="ARBA00023170"/>
    </source>
</evidence>
<dbReference type="GO" id="GO:0016020">
    <property type="term" value="C:membrane"/>
    <property type="evidence" value="ECO:0007669"/>
    <property type="project" value="UniProtKB-SubCell"/>
</dbReference>
<keyword evidence="3 11" id="KW-0812">Transmembrane</keyword>
<keyword evidence="14" id="KW-1185">Reference proteome</keyword>
<evidence type="ECO:0000256" key="10">
    <source>
        <dbReference type="ARBA" id="ARBA00023303"/>
    </source>
</evidence>
<dbReference type="GO" id="GO:0015276">
    <property type="term" value="F:ligand-gated monoatomic ion channel activity"/>
    <property type="evidence" value="ECO:0007669"/>
    <property type="project" value="InterPro"/>
</dbReference>
<accession>A0A2U1M9P0</accession>
<evidence type="ECO:0000256" key="3">
    <source>
        <dbReference type="ARBA" id="ARBA00022692"/>
    </source>
</evidence>
<feature type="transmembrane region" description="Helical" evidence="11">
    <location>
        <begin position="185"/>
        <end position="203"/>
    </location>
</feature>
<dbReference type="Gene3D" id="1.10.287.70">
    <property type="match status" value="1"/>
</dbReference>
<dbReference type="EMBL" id="PKPP01006021">
    <property type="protein sequence ID" value="PWA57980.1"/>
    <property type="molecule type" value="Genomic_DNA"/>
</dbReference>
<feature type="transmembrane region" description="Helical" evidence="11">
    <location>
        <begin position="245"/>
        <end position="269"/>
    </location>
</feature>
<evidence type="ECO:0000256" key="1">
    <source>
        <dbReference type="ARBA" id="ARBA00004141"/>
    </source>
</evidence>
<dbReference type="InterPro" id="IPR001320">
    <property type="entry name" value="Iontro_rcpt_C"/>
</dbReference>
<organism evidence="13 14">
    <name type="scientific">Artemisia annua</name>
    <name type="common">Sweet wormwood</name>
    <dbReference type="NCBI Taxonomy" id="35608"/>
    <lineage>
        <taxon>Eukaryota</taxon>
        <taxon>Viridiplantae</taxon>
        <taxon>Streptophyta</taxon>
        <taxon>Embryophyta</taxon>
        <taxon>Tracheophyta</taxon>
        <taxon>Spermatophyta</taxon>
        <taxon>Magnoliopsida</taxon>
        <taxon>eudicotyledons</taxon>
        <taxon>Gunneridae</taxon>
        <taxon>Pentapetalae</taxon>
        <taxon>asterids</taxon>
        <taxon>campanulids</taxon>
        <taxon>Asterales</taxon>
        <taxon>Asteraceae</taxon>
        <taxon>Asteroideae</taxon>
        <taxon>Anthemideae</taxon>
        <taxon>Artemisiinae</taxon>
        <taxon>Artemisia</taxon>
    </lineage>
</organism>
<feature type="transmembrane region" description="Helical" evidence="11">
    <location>
        <begin position="417"/>
        <end position="440"/>
    </location>
</feature>
<dbReference type="Pfam" id="PF00060">
    <property type="entry name" value="Lig_chan"/>
    <property type="match status" value="1"/>
</dbReference>
<dbReference type="SMR" id="A0A2U1M9P0"/>
<keyword evidence="5" id="KW-0406">Ion transport</keyword>
<dbReference type="OrthoDB" id="5984008at2759"/>
<keyword evidence="8" id="KW-0325">Glycoprotein</keyword>
<dbReference type="PANTHER" id="PTHR18966">
    <property type="entry name" value="IONOTROPIC GLUTAMATE RECEPTOR"/>
    <property type="match status" value="1"/>
</dbReference>
<reference evidence="13 14" key="1">
    <citation type="journal article" date="2018" name="Mol. Plant">
        <title>The genome of Artemisia annua provides insight into the evolution of Asteraceae family and artemisinin biosynthesis.</title>
        <authorList>
            <person name="Shen Q."/>
            <person name="Zhang L."/>
            <person name="Liao Z."/>
            <person name="Wang S."/>
            <person name="Yan T."/>
            <person name="Shi P."/>
            <person name="Liu M."/>
            <person name="Fu X."/>
            <person name="Pan Q."/>
            <person name="Wang Y."/>
            <person name="Lv Z."/>
            <person name="Lu X."/>
            <person name="Zhang F."/>
            <person name="Jiang W."/>
            <person name="Ma Y."/>
            <person name="Chen M."/>
            <person name="Hao X."/>
            <person name="Li L."/>
            <person name="Tang Y."/>
            <person name="Lv G."/>
            <person name="Zhou Y."/>
            <person name="Sun X."/>
            <person name="Brodelius P.E."/>
            <person name="Rose J.K.C."/>
            <person name="Tang K."/>
        </authorList>
    </citation>
    <scope>NUCLEOTIDE SEQUENCE [LARGE SCALE GENOMIC DNA]</scope>
    <source>
        <strain evidence="14">cv. Huhao1</strain>
        <tissue evidence="13">Leaf</tissue>
    </source>
</reference>
<evidence type="ECO:0000313" key="14">
    <source>
        <dbReference type="Proteomes" id="UP000245207"/>
    </source>
</evidence>
<dbReference type="InterPro" id="IPR015683">
    <property type="entry name" value="Ionotropic_Glu_rcpt"/>
</dbReference>
<evidence type="ECO:0000313" key="13">
    <source>
        <dbReference type="EMBL" id="PWA57980.1"/>
    </source>
</evidence>
<evidence type="ECO:0000256" key="5">
    <source>
        <dbReference type="ARBA" id="ARBA00023065"/>
    </source>
</evidence>
<comment type="caution">
    <text evidence="13">The sequence shown here is derived from an EMBL/GenBank/DDBJ whole genome shotgun (WGS) entry which is preliminary data.</text>
</comment>
<name>A0A2U1M9P0_ARTAN</name>
<evidence type="ECO:0000256" key="4">
    <source>
        <dbReference type="ARBA" id="ARBA00022989"/>
    </source>
</evidence>
<evidence type="ECO:0000256" key="11">
    <source>
        <dbReference type="SAM" id="Phobius"/>
    </source>
</evidence>
<keyword evidence="9" id="KW-1071">Ligand-gated ion channel</keyword>
<comment type="subcellular location">
    <subcellularLocation>
        <location evidence="1">Membrane</location>
        <topology evidence="1">Multi-pass membrane protein</topology>
    </subcellularLocation>
</comment>
<dbReference type="SUPFAM" id="SSF53850">
    <property type="entry name" value="Periplasmic binding protein-like II"/>
    <property type="match status" value="1"/>
</dbReference>
<feature type="transmembrane region" description="Helical" evidence="11">
    <location>
        <begin position="6"/>
        <end position="25"/>
    </location>
</feature>
<protein>
    <submittedName>
        <fullName evidence="13">Ionotropic glutamate receptor, metazoa</fullName>
    </submittedName>
</protein>
<dbReference type="Proteomes" id="UP000245207">
    <property type="component" value="Unassembled WGS sequence"/>
</dbReference>
<evidence type="ECO:0000256" key="9">
    <source>
        <dbReference type="ARBA" id="ARBA00023286"/>
    </source>
</evidence>
<keyword evidence="2" id="KW-0813">Transport</keyword>
<evidence type="ECO:0000256" key="6">
    <source>
        <dbReference type="ARBA" id="ARBA00023136"/>
    </source>
</evidence>
<keyword evidence="6 11" id="KW-0472">Membrane</keyword>
<evidence type="ECO:0000256" key="8">
    <source>
        <dbReference type="ARBA" id="ARBA00023180"/>
    </source>
</evidence>
<keyword evidence="10" id="KW-0407">Ion channel</keyword>
<keyword evidence="4 11" id="KW-1133">Transmembrane helix</keyword>
<feature type="transmembrane region" description="Helical" evidence="11">
    <location>
        <begin position="215"/>
        <end position="233"/>
    </location>
</feature>
<dbReference type="Gene3D" id="3.40.190.10">
    <property type="entry name" value="Periplasmic binding protein-like II"/>
    <property type="match status" value="1"/>
</dbReference>
<evidence type="ECO:0000259" key="12">
    <source>
        <dbReference type="SMART" id="SM00079"/>
    </source>
</evidence>
<sequence length="469" mass="53311">MEHRSHNVSLLFFTLLFVYCMVGLVKASNQGDTPHADLCADIIGPHWNMTKHGETPCPTLVVWVPKKTGFTEFVKVNDNHQVEGGFSIAIFCYALQLLPYSVQPIFKPFVNDKGEMNGTYDQLLKHIEGQSCQAVAGDVTIRGNRAQYADYTIPYLSAEVYMLVHTTHEWNQTLWTFLRPFTTRLWITLICACILTGIALAILEYRAGNQRFAIPFYRQLVMVIWFPISTFFFNEGKLVNRCSKVVLVMWLCMIFIVLQIFTATLSSWLTLDQLRPKLPTSFENVGYQGGSFIKDLIMQRYNCSGKKLMALDSYEDFRNALSNGSVNAIFDELPYIELFLTKYGSEYMKFGPIHQEPGIAFAFARGSPLLQNFSRAVINITESDVMMDMKRKYLGFSPPDKSQPNRTLPQSLDVQSFLGFFIFMGIVTIAAIISSEIFLLHGKSKVGIEKEELKEPDTTSEEVQIKIPN</sequence>
<dbReference type="AlphaFoldDB" id="A0A2U1M9P0"/>
<dbReference type="SMART" id="SM00079">
    <property type="entry name" value="PBPe"/>
    <property type="match status" value="1"/>
</dbReference>
<keyword evidence="7 13" id="KW-0675">Receptor</keyword>
<proteinExistence type="predicted"/>
<gene>
    <name evidence="13" type="ORF">CTI12_AA404060</name>
</gene>
<evidence type="ECO:0000256" key="2">
    <source>
        <dbReference type="ARBA" id="ARBA00022448"/>
    </source>
</evidence>
<feature type="domain" description="Ionotropic glutamate receptor C-terminal" evidence="12">
    <location>
        <begin position="59"/>
        <end position="396"/>
    </location>
</feature>